<gene>
    <name evidence="7" type="ORF">P168DRAFT_278789</name>
</gene>
<dbReference type="GO" id="GO:0008270">
    <property type="term" value="F:zinc ion binding"/>
    <property type="evidence" value="ECO:0007669"/>
    <property type="project" value="UniProtKB-KW"/>
</dbReference>
<name>A0A2I1DHE0_ASPC2</name>
<keyword evidence="2 4" id="KW-0863">Zinc-finger</keyword>
<dbReference type="Gene3D" id="3.30.40.10">
    <property type="entry name" value="Zinc/RING finger domain, C3HC4 (zinc finger)"/>
    <property type="match status" value="1"/>
</dbReference>
<evidence type="ECO:0000313" key="8">
    <source>
        <dbReference type="Proteomes" id="UP000234254"/>
    </source>
</evidence>
<dbReference type="PROSITE" id="PS50178">
    <property type="entry name" value="ZF_FYVE"/>
    <property type="match status" value="1"/>
</dbReference>
<evidence type="ECO:0000256" key="4">
    <source>
        <dbReference type="PROSITE-ProRule" id="PRU00091"/>
    </source>
</evidence>
<dbReference type="SUPFAM" id="SSF57903">
    <property type="entry name" value="FYVE/PHD zinc finger"/>
    <property type="match status" value="1"/>
</dbReference>
<reference evidence="7" key="1">
    <citation type="submission" date="2016-12" db="EMBL/GenBank/DDBJ databases">
        <title>The genomes of Aspergillus section Nigri reveals drivers in fungal speciation.</title>
        <authorList>
            <consortium name="DOE Joint Genome Institute"/>
            <person name="Vesth T.C."/>
            <person name="Nybo J."/>
            <person name="Theobald S."/>
            <person name="Brandl J."/>
            <person name="Frisvad J.C."/>
            <person name="Nielsen K.F."/>
            <person name="Lyhne E.K."/>
            <person name="Kogle M.E."/>
            <person name="Kuo A."/>
            <person name="Riley R."/>
            <person name="Clum A."/>
            <person name="Nolan M."/>
            <person name="Lipzen A."/>
            <person name="Salamov A."/>
            <person name="Henrissat B."/>
            <person name="Wiebenga A."/>
            <person name="De vries R.P."/>
            <person name="Grigoriev I.V."/>
            <person name="Mortensen U.H."/>
            <person name="Andersen M.R."/>
            <person name="Baker S.E."/>
        </authorList>
    </citation>
    <scope>NUCLEOTIDE SEQUENCE</scope>
    <source>
        <strain evidence="7">IBT 28561</strain>
    </source>
</reference>
<comment type="caution">
    <text evidence="7">The sequence shown here is derived from an EMBL/GenBank/DDBJ whole genome shotgun (WGS) entry which is preliminary data.</text>
</comment>
<feature type="region of interest" description="Disordered" evidence="5">
    <location>
        <begin position="228"/>
        <end position="282"/>
    </location>
</feature>
<evidence type="ECO:0000256" key="1">
    <source>
        <dbReference type="ARBA" id="ARBA00022723"/>
    </source>
</evidence>
<protein>
    <submittedName>
        <fullName evidence="7">FYVE domain protein</fullName>
    </submittedName>
</protein>
<dbReference type="GeneID" id="36543240"/>
<dbReference type="PANTHER" id="PTHR23164">
    <property type="entry name" value="EARLY ENDOSOME ANTIGEN 1"/>
    <property type="match status" value="1"/>
</dbReference>
<organism evidence="7 8">
    <name type="scientific">Aspergillus campestris (strain IBT 28561)</name>
    <dbReference type="NCBI Taxonomy" id="1392248"/>
    <lineage>
        <taxon>Eukaryota</taxon>
        <taxon>Fungi</taxon>
        <taxon>Dikarya</taxon>
        <taxon>Ascomycota</taxon>
        <taxon>Pezizomycotina</taxon>
        <taxon>Eurotiomycetes</taxon>
        <taxon>Eurotiomycetidae</taxon>
        <taxon>Eurotiales</taxon>
        <taxon>Aspergillaceae</taxon>
        <taxon>Aspergillus</taxon>
        <taxon>Aspergillus subgen. Circumdati</taxon>
    </lineage>
</organism>
<feature type="compositionally biased region" description="Polar residues" evidence="5">
    <location>
        <begin position="17"/>
        <end position="55"/>
    </location>
</feature>
<dbReference type="VEuPathDB" id="FungiDB:P168DRAFT_278789"/>
<dbReference type="EMBL" id="MSFM01000001">
    <property type="protein sequence ID" value="PKY09292.1"/>
    <property type="molecule type" value="Genomic_DNA"/>
</dbReference>
<keyword evidence="1" id="KW-0479">Metal-binding</keyword>
<dbReference type="OrthoDB" id="10018316at2759"/>
<dbReference type="AlphaFoldDB" id="A0A2I1DHE0"/>
<evidence type="ECO:0000256" key="5">
    <source>
        <dbReference type="SAM" id="MobiDB-lite"/>
    </source>
</evidence>
<evidence type="ECO:0000256" key="3">
    <source>
        <dbReference type="ARBA" id="ARBA00022833"/>
    </source>
</evidence>
<dbReference type="InterPro" id="IPR013083">
    <property type="entry name" value="Znf_RING/FYVE/PHD"/>
</dbReference>
<evidence type="ECO:0000313" key="7">
    <source>
        <dbReference type="EMBL" id="PKY09292.1"/>
    </source>
</evidence>
<feature type="compositionally biased region" description="Low complexity" evidence="5">
    <location>
        <begin position="101"/>
        <end position="114"/>
    </location>
</feature>
<proteinExistence type="predicted"/>
<dbReference type="InterPro" id="IPR017455">
    <property type="entry name" value="Znf_FYVE-rel"/>
</dbReference>
<keyword evidence="8" id="KW-1185">Reference proteome</keyword>
<feature type="domain" description="FYVE-type" evidence="6">
    <location>
        <begin position="157"/>
        <end position="212"/>
    </location>
</feature>
<dbReference type="Pfam" id="PF01363">
    <property type="entry name" value="FYVE"/>
    <property type="match status" value="1"/>
</dbReference>
<dbReference type="PANTHER" id="PTHR23164:SF30">
    <property type="entry name" value="EARLY ENDOSOME ANTIGEN 1"/>
    <property type="match status" value="1"/>
</dbReference>
<dbReference type="CDD" id="cd15760">
    <property type="entry name" value="FYVE_scVPS27p_like"/>
    <property type="match status" value="1"/>
</dbReference>
<dbReference type="InterPro" id="IPR000306">
    <property type="entry name" value="Znf_FYVE"/>
</dbReference>
<dbReference type="Proteomes" id="UP000234254">
    <property type="component" value="Unassembled WGS sequence"/>
</dbReference>
<dbReference type="InterPro" id="IPR011011">
    <property type="entry name" value="Znf_FYVE_PHD"/>
</dbReference>
<sequence>MATHVVTATTTSPTPSGNQFSVYGQPSPVNSATATPSNNSPTSPRQQYLPLNNRQLRPPKAPLYVPAALRPTERPQKHSPPTPPRSVHGSLDSLNDGEEQTVSSRRSTMDSTTSAGVSRLAENEWMRHEHLGQVTGLPTRDHWKADAASPNCDSPTCRSSFGIFLRRHHCRHCGHVFCSSHTPFHVPLDQSARFHPDGVPSRACDLCWHAFQRWEESRSDRLNKIQGAIDEQSSSSGSERDPSETQESSPVEGPRAKLAAMLGPNPTEIAASVPRGWNWSTF</sequence>
<accession>A0A2I1DHE0</accession>
<dbReference type="SMART" id="SM00064">
    <property type="entry name" value="FYVE"/>
    <property type="match status" value="1"/>
</dbReference>
<dbReference type="RefSeq" id="XP_024697886.1">
    <property type="nucleotide sequence ID" value="XM_024835716.1"/>
</dbReference>
<evidence type="ECO:0000259" key="6">
    <source>
        <dbReference type="PROSITE" id="PS50178"/>
    </source>
</evidence>
<feature type="compositionally biased region" description="Low complexity" evidence="5">
    <location>
        <begin position="1"/>
        <end position="16"/>
    </location>
</feature>
<keyword evidence="3" id="KW-0862">Zinc</keyword>
<evidence type="ECO:0000256" key="2">
    <source>
        <dbReference type="ARBA" id="ARBA00022771"/>
    </source>
</evidence>
<feature type="region of interest" description="Disordered" evidence="5">
    <location>
        <begin position="1"/>
        <end position="117"/>
    </location>
</feature>